<feature type="disulfide bond" evidence="13">
    <location>
        <begin position="27"/>
        <end position="96"/>
    </location>
</feature>
<evidence type="ECO:0000256" key="2">
    <source>
        <dbReference type="ARBA" id="ARBA00011027"/>
    </source>
</evidence>
<evidence type="ECO:0000256" key="12">
    <source>
        <dbReference type="PIRSR" id="PIRSR601820-1"/>
    </source>
</evidence>
<gene>
    <name evidence="17" type="primary">LOC106546925</name>
</gene>
<accession>A0A6I9XYR0</accession>
<keyword evidence="7 12" id="KW-0479">Metal-binding</keyword>
<dbReference type="GO" id="GO:0005615">
    <property type="term" value="C:extracellular space"/>
    <property type="evidence" value="ECO:0007669"/>
    <property type="project" value="TreeGrafter"/>
</dbReference>
<dbReference type="GO" id="GO:0031012">
    <property type="term" value="C:extracellular matrix"/>
    <property type="evidence" value="ECO:0007669"/>
    <property type="project" value="TreeGrafter"/>
</dbReference>
<keyword evidence="14" id="KW-0732">Signal</keyword>
<dbReference type="InterPro" id="IPR008993">
    <property type="entry name" value="TIMP-like_OB-fold"/>
</dbReference>
<dbReference type="GO" id="GO:0009725">
    <property type="term" value="P:response to hormone"/>
    <property type="evidence" value="ECO:0007669"/>
    <property type="project" value="TreeGrafter"/>
</dbReference>
<feature type="disulfide bond" evidence="13">
    <location>
        <begin position="39"/>
        <end position="151"/>
    </location>
</feature>
<keyword evidence="9 13" id="KW-1015">Disulfide bond</keyword>
<dbReference type="GO" id="GO:0051045">
    <property type="term" value="P:negative regulation of membrane protein ectodomain proteolysis"/>
    <property type="evidence" value="ECO:0007669"/>
    <property type="project" value="TreeGrafter"/>
</dbReference>
<evidence type="ECO:0000256" key="3">
    <source>
        <dbReference type="ARBA" id="ARBA00013515"/>
    </source>
</evidence>
<comment type="similarity">
    <text evidence="2">Belongs to the protease inhibitor I35 (TIMP) family.</text>
</comment>
<feature type="binding site" evidence="12">
    <location>
        <position position="27"/>
    </location>
    <ligand>
        <name>Zn(2+)</name>
        <dbReference type="ChEBI" id="CHEBI:29105"/>
        <note>ligand shared with metalloproteinase partner</note>
    </ligand>
</feature>
<dbReference type="SMART" id="SM00206">
    <property type="entry name" value="NTR"/>
    <property type="match status" value="1"/>
</dbReference>
<evidence type="ECO:0000313" key="17">
    <source>
        <dbReference type="RefSeq" id="XP_013919392.1"/>
    </source>
</evidence>
<dbReference type="OrthoDB" id="6041373at2759"/>
<dbReference type="GO" id="GO:0008191">
    <property type="term" value="F:metalloendopeptidase inhibitor activity"/>
    <property type="evidence" value="ECO:0007669"/>
    <property type="project" value="InterPro"/>
</dbReference>
<keyword evidence="8 12" id="KW-0862">Zinc</keyword>
<feature type="disulfide bond" evidence="13">
    <location>
        <begin position="153"/>
        <end position="200"/>
    </location>
</feature>
<dbReference type="GeneID" id="106546925"/>
<reference evidence="17" key="1">
    <citation type="submission" date="2025-08" db="UniProtKB">
        <authorList>
            <consortium name="RefSeq"/>
        </authorList>
    </citation>
    <scope>IDENTIFICATION</scope>
    <source>
        <tissue evidence="17">Skeletal muscle</tissue>
    </source>
</reference>
<dbReference type="Gene3D" id="3.90.370.10">
    <property type="entry name" value="Tissue inhibitor of metalloproteinase-1. Chain B, domain 1"/>
    <property type="match status" value="1"/>
</dbReference>
<feature type="disulfide bond" evidence="13">
    <location>
        <begin position="29"/>
        <end position="126"/>
    </location>
</feature>
<dbReference type="Pfam" id="PF00965">
    <property type="entry name" value="TIMP"/>
    <property type="match status" value="1"/>
</dbReference>
<dbReference type="SUPFAM" id="SSF50242">
    <property type="entry name" value="TIMP-like"/>
    <property type="match status" value="1"/>
</dbReference>
<protein>
    <recommendedName>
        <fullName evidence="3">Metalloproteinase inhibitor 4</fullName>
    </recommendedName>
    <alternativeName>
        <fullName evidence="11">Tissue inhibitor of metalloproteinases 4</fullName>
    </alternativeName>
</protein>
<evidence type="ECO:0000256" key="6">
    <source>
        <dbReference type="ARBA" id="ARBA00022690"/>
    </source>
</evidence>
<dbReference type="InterPro" id="IPR001134">
    <property type="entry name" value="Netrin_domain"/>
</dbReference>
<dbReference type="PANTHER" id="PTHR11844:SF26">
    <property type="entry name" value="METALLOPROTEINASE INHIBITOR 4"/>
    <property type="match status" value="1"/>
</dbReference>
<dbReference type="PANTHER" id="PTHR11844">
    <property type="entry name" value="METALLOPROTEASE INHIBITOR"/>
    <property type="match status" value="1"/>
</dbReference>
<dbReference type="Gene3D" id="2.40.50.120">
    <property type="match status" value="1"/>
</dbReference>
<evidence type="ECO:0000256" key="7">
    <source>
        <dbReference type="ARBA" id="ARBA00022723"/>
    </source>
</evidence>
<dbReference type="InterPro" id="IPR001820">
    <property type="entry name" value="TIMP"/>
</dbReference>
<dbReference type="GO" id="GO:0046872">
    <property type="term" value="F:metal ion binding"/>
    <property type="evidence" value="ECO:0007669"/>
    <property type="project" value="UniProtKB-KW"/>
</dbReference>
<feature type="domain" description="NTR" evidence="15">
    <location>
        <begin position="27"/>
        <end position="151"/>
    </location>
</feature>
<evidence type="ECO:0000256" key="14">
    <source>
        <dbReference type="SAM" id="SignalP"/>
    </source>
</evidence>
<evidence type="ECO:0000256" key="11">
    <source>
        <dbReference type="ARBA" id="ARBA00030105"/>
    </source>
</evidence>
<dbReference type="GO" id="GO:0002020">
    <property type="term" value="F:protease binding"/>
    <property type="evidence" value="ECO:0007669"/>
    <property type="project" value="TreeGrafter"/>
</dbReference>
<dbReference type="PROSITE" id="PS50189">
    <property type="entry name" value="NTR"/>
    <property type="match status" value="1"/>
</dbReference>
<dbReference type="InterPro" id="IPR027465">
    <property type="entry name" value="TIMP_C"/>
</dbReference>
<comment type="subcellular location">
    <subcellularLocation>
        <location evidence="1">Secreted</location>
    </subcellularLocation>
</comment>
<evidence type="ECO:0000256" key="10">
    <source>
        <dbReference type="ARBA" id="ARBA00023215"/>
    </source>
</evidence>
<feature type="disulfide bond" evidence="13">
    <location>
        <begin position="171"/>
        <end position="192"/>
    </location>
</feature>
<evidence type="ECO:0000256" key="1">
    <source>
        <dbReference type="ARBA" id="ARBA00004613"/>
    </source>
</evidence>
<dbReference type="AlphaFoldDB" id="A0A6I9XYR0"/>
<evidence type="ECO:0000256" key="9">
    <source>
        <dbReference type="ARBA" id="ARBA00023157"/>
    </source>
</evidence>
<evidence type="ECO:0000256" key="5">
    <source>
        <dbReference type="ARBA" id="ARBA00022608"/>
    </source>
</evidence>
<organism evidence="16 17">
    <name type="scientific">Thamnophis sirtalis</name>
    <dbReference type="NCBI Taxonomy" id="35019"/>
    <lineage>
        <taxon>Eukaryota</taxon>
        <taxon>Metazoa</taxon>
        <taxon>Chordata</taxon>
        <taxon>Craniata</taxon>
        <taxon>Vertebrata</taxon>
        <taxon>Euteleostomi</taxon>
        <taxon>Lepidosauria</taxon>
        <taxon>Squamata</taxon>
        <taxon>Bifurcata</taxon>
        <taxon>Unidentata</taxon>
        <taxon>Episquamata</taxon>
        <taxon>Toxicofera</taxon>
        <taxon>Serpentes</taxon>
        <taxon>Colubroidea</taxon>
        <taxon>Colubridae</taxon>
        <taxon>Natricinae</taxon>
        <taxon>Thamnophis</taxon>
    </lineage>
</organism>
<keyword evidence="6 17" id="KW-0646">Protease inhibitor</keyword>
<dbReference type="RefSeq" id="XP_013919392.1">
    <property type="nucleotide sequence ID" value="XM_014063917.1"/>
</dbReference>
<keyword evidence="5 17" id="KW-0483">Metalloprotease inhibitor</keyword>
<feature type="chain" id="PRO_5026833669" description="Metalloproteinase inhibitor 4" evidence="14">
    <location>
        <begin position="27"/>
        <end position="207"/>
    </location>
</feature>
<feature type="signal peptide" evidence="14">
    <location>
        <begin position="1"/>
        <end position="26"/>
    </location>
</feature>
<evidence type="ECO:0000313" key="16">
    <source>
        <dbReference type="Proteomes" id="UP000504617"/>
    </source>
</evidence>
<dbReference type="Proteomes" id="UP000504617">
    <property type="component" value="Unplaced"/>
</dbReference>
<feature type="disulfide bond" evidence="13">
    <location>
        <begin position="158"/>
        <end position="163"/>
    </location>
</feature>
<evidence type="ECO:0000256" key="4">
    <source>
        <dbReference type="ARBA" id="ARBA00022525"/>
    </source>
</evidence>
<evidence type="ECO:0000259" key="15">
    <source>
        <dbReference type="PROSITE" id="PS50189"/>
    </source>
</evidence>
<dbReference type="InterPro" id="IPR030490">
    <property type="entry name" value="TIMP_CS"/>
</dbReference>
<keyword evidence="16" id="KW-1185">Reference proteome</keyword>
<proteinExistence type="inferred from homology"/>
<evidence type="ECO:0000256" key="13">
    <source>
        <dbReference type="PIRSR" id="PIRSR601820-3"/>
    </source>
</evidence>
<sequence>MTPLLNSLLFPPLLLLTLSIQDLTEACNCRPAHPQEEICESNIVILANILSKTVVKDSPSSEEMIQYEIKQTKMFKGFEMVKEVKYVFTAISSAACGVDLEVGMKQKQYLISGNLSNNGMLILYLCDFIKKWHEVTDSQKINLKNNYQKGCDCTITHCRTEPCSTTKPHECLWTDWLKEKKNCGHQADNSACFKGSEGTCSWHNALP</sequence>
<keyword evidence="4" id="KW-0964">Secreted</keyword>
<evidence type="ECO:0000256" key="8">
    <source>
        <dbReference type="ARBA" id="ARBA00022833"/>
    </source>
</evidence>
<dbReference type="PROSITE" id="PS00288">
    <property type="entry name" value="TIMP"/>
    <property type="match status" value="1"/>
</dbReference>
<keyword evidence="10" id="KW-0481">Metalloenzyme inhibitor</keyword>
<dbReference type="KEGG" id="tsr:106546925"/>
<dbReference type="GO" id="GO:0034097">
    <property type="term" value="P:response to cytokine"/>
    <property type="evidence" value="ECO:0007669"/>
    <property type="project" value="TreeGrafter"/>
</dbReference>
<name>A0A6I9XYR0_9SAUR</name>